<dbReference type="RefSeq" id="WP_173199923.1">
    <property type="nucleotide sequence ID" value="NZ_JABFCX010000003.1"/>
</dbReference>
<name>A0A7Y3RNS8_9PROT</name>
<evidence type="ECO:0000313" key="2">
    <source>
        <dbReference type="EMBL" id="NNU16961.1"/>
    </source>
</evidence>
<protein>
    <submittedName>
        <fullName evidence="2">Uncharacterized protein</fullName>
    </submittedName>
</protein>
<proteinExistence type="predicted"/>
<keyword evidence="1" id="KW-0732">Signal</keyword>
<evidence type="ECO:0000256" key="1">
    <source>
        <dbReference type="SAM" id="SignalP"/>
    </source>
</evidence>
<sequence length="156" mass="17290">MRCVVIIGAILASLISFAKAEWVAGFVDGGSVIYPRDIGEPGPMFGCNDAGRRALFIGQNDTDFIRNLSNTNLTRDIDGRRIRLIVNGETVYKGRALYLPTWKMYQTTDLAAFRITYNAAVQGKSVIWKSGKGGELNLYMPPADDTFRRFAACLSR</sequence>
<dbReference type="Proteomes" id="UP000536835">
    <property type="component" value="Unassembled WGS sequence"/>
</dbReference>
<evidence type="ECO:0000313" key="3">
    <source>
        <dbReference type="Proteomes" id="UP000536835"/>
    </source>
</evidence>
<dbReference type="EMBL" id="JABFCX010000003">
    <property type="protein sequence ID" value="NNU16961.1"/>
    <property type="molecule type" value="Genomic_DNA"/>
</dbReference>
<keyword evidence="3" id="KW-1185">Reference proteome</keyword>
<reference evidence="2 3" key="1">
    <citation type="submission" date="2020-05" db="EMBL/GenBank/DDBJ databases">
        <title>Parvularcula mediterraneae sp. nov., isolated from polypropylene straw from shallow seawater of the seashore of Laganas in Zakynthos island, Greece.</title>
        <authorList>
            <person name="Szabo I."/>
            <person name="Al-Omari J."/>
            <person name="Rado J."/>
            <person name="Szerdahelyi G.S."/>
        </authorList>
    </citation>
    <scope>NUCLEOTIDE SEQUENCE [LARGE SCALE GENOMIC DNA]</scope>
    <source>
        <strain evidence="2 3">ZS-1/3</strain>
    </source>
</reference>
<accession>A0A7Y3RNS8</accession>
<feature type="chain" id="PRO_5031282970" evidence="1">
    <location>
        <begin position="21"/>
        <end position="156"/>
    </location>
</feature>
<feature type="signal peptide" evidence="1">
    <location>
        <begin position="1"/>
        <end position="20"/>
    </location>
</feature>
<organism evidence="2 3">
    <name type="scientific">Parvularcula mediterranea</name>
    <dbReference type="NCBI Taxonomy" id="2732508"/>
    <lineage>
        <taxon>Bacteria</taxon>
        <taxon>Pseudomonadati</taxon>
        <taxon>Pseudomonadota</taxon>
        <taxon>Alphaproteobacteria</taxon>
        <taxon>Parvularculales</taxon>
        <taxon>Parvularculaceae</taxon>
        <taxon>Parvularcula</taxon>
    </lineage>
</organism>
<comment type="caution">
    <text evidence="2">The sequence shown here is derived from an EMBL/GenBank/DDBJ whole genome shotgun (WGS) entry which is preliminary data.</text>
</comment>
<gene>
    <name evidence="2" type="ORF">HK107_11585</name>
</gene>
<dbReference type="AlphaFoldDB" id="A0A7Y3RNS8"/>